<dbReference type="AlphaFoldDB" id="A0AAC9HPB9"/>
<evidence type="ECO:0000313" key="6">
    <source>
        <dbReference type="Proteomes" id="UP000095210"/>
    </source>
</evidence>
<evidence type="ECO:0000313" key="5">
    <source>
        <dbReference type="EMBL" id="AOS62541.1"/>
    </source>
</evidence>
<dbReference type="KEGG" id="ahm:TL08_08630"/>
<keyword evidence="2" id="KW-0479">Metal-binding</keyword>
<reference evidence="6" key="1">
    <citation type="submission" date="2016-03" db="EMBL/GenBank/DDBJ databases">
        <title>Complete genome sequence of the type strain Actinoalloteichus hymeniacidonis DSM 45092.</title>
        <authorList>
            <person name="Schaffert L."/>
            <person name="Albersmeier A."/>
            <person name="Winkler A."/>
            <person name="Kalinowski J."/>
            <person name="Zotchev S."/>
            <person name="Ruckert C."/>
        </authorList>
    </citation>
    <scope>NUCLEOTIDE SEQUENCE [LARGE SCALE GENOMIC DNA]</scope>
    <source>
        <strain evidence="6">HPA177(T) (DSM 45092(T))</strain>
    </source>
</reference>
<keyword evidence="3 5" id="KW-0560">Oxidoreductase</keyword>
<dbReference type="GO" id="GO:0050570">
    <property type="term" value="F:4-hydroxythreonine-4-phosphate dehydrogenase activity"/>
    <property type="evidence" value="ECO:0007669"/>
    <property type="project" value="UniProtKB-EC"/>
</dbReference>
<dbReference type="GO" id="GO:0051287">
    <property type="term" value="F:NAD binding"/>
    <property type="evidence" value="ECO:0007669"/>
    <property type="project" value="InterPro"/>
</dbReference>
<proteinExistence type="inferred from homology"/>
<evidence type="ECO:0000256" key="4">
    <source>
        <dbReference type="ARBA" id="ARBA00023027"/>
    </source>
</evidence>
<gene>
    <name evidence="5" type="ORF">TL08_08630</name>
</gene>
<dbReference type="NCBIfam" id="TIGR00557">
    <property type="entry name" value="pdxA"/>
    <property type="match status" value="1"/>
</dbReference>
<protein>
    <submittedName>
        <fullName evidence="5">4-hydroxythreonine-4-phosphate dehydrogenase</fullName>
        <ecNumber evidence="5">1.1.1.262</ecNumber>
    </submittedName>
</protein>
<dbReference type="Gene3D" id="3.40.718.10">
    <property type="entry name" value="Isopropylmalate Dehydrogenase"/>
    <property type="match status" value="1"/>
</dbReference>
<accession>A0AAC9HPB9</accession>
<sequence length="345" mass="35967">MTKPILALTIGDVAGIGPEITAKALLGHDDLREICTPVVIGDADALRAGVRVAGGDPDRVRVIDAPSDATNEPGLVEVIQVGESLAEVPSGEVHPAAGDGAVRFVQAACALARAGEVDGIVTAPLNKAAMHAAGHRWPGHTELLAHEFDVRNFSLVLSAGELFFFHFTTHVSLRNAIEHVTRQRVTDVLRLASAFGTALGRPDEPIGVAGLNPHAGENRLFGDEDADVLAPAIAEVVAEGVNAVGPLPADALIPAAVRGKWRLVAVCYHDQGHAPFKAVYGDDGVNITVGLPVVRVSVDHGTAFDIVGTGQAREASLVLALRRAAELAPGWGYVWETGKRAESAS</sequence>
<evidence type="ECO:0000256" key="1">
    <source>
        <dbReference type="ARBA" id="ARBA00009464"/>
    </source>
</evidence>
<organism evidence="5 6">
    <name type="scientific">Actinoalloteichus hymeniacidonis</name>
    <dbReference type="NCBI Taxonomy" id="340345"/>
    <lineage>
        <taxon>Bacteria</taxon>
        <taxon>Bacillati</taxon>
        <taxon>Actinomycetota</taxon>
        <taxon>Actinomycetes</taxon>
        <taxon>Pseudonocardiales</taxon>
        <taxon>Pseudonocardiaceae</taxon>
        <taxon>Actinoalloteichus</taxon>
    </lineage>
</organism>
<dbReference type="InterPro" id="IPR005255">
    <property type="entry name" value="PdxA_fam"/>
</dbReference>
<dbReference type="PANTHER" id="PTHR30004:SF6">
    <property type="entry name" value="D-THREONATE 4-PHOSPHATE DEHYDROGENASE"/>
    <property type="match status" value="1"/>
</dbReference>
<evidence type="ECO:0000256" key="3">
    <source>
        <dbReference type="ARBA" id="ARBA00023002"/>
    </source>
</evidence>
<dbReference type="EC" id="1.1.1.262" evidence="5"/>
<name>A0AAC9HPB9_9PSEU</name>
<keyword evidence="4" id="KW-0520">NAD</keyword>
<dbReference type="SUPFAM" id="SSF53659">
    <property type="entry name" value="Isocitrate/Isopropylmalate dehydrogenase-like"/>
    <property type="match status" value="1"/>
</dbReference>
<evidence type="ECO:0000256" key="2">
    <source>
        <dbReference type="ARBA" id="ARBA00022723"/>
    </source>
</evidence>
<dbReference type="Proteomes" id="UP000095210">
    <property type="component" value="Chromosome"/>
</dbReference>
<dbReference type="Pfam" id="PF04166">
    <property type="entry name" value="PdxA"/>
    <property type="match status" value="1"/>
</dbReference>
<dbReference type="EMBL" id="CP014859">
    <property type="protein sequence ID" value="AOS62541.1"/>
    <property type="molecule type" value="Genomic_DNA"/>
</dbReference>
<keyword evidence="6" id="KW-1185">Reference proteome</keyword>
<comment type="similarity">
    <text evidence="1">Belongs to the PdxA family. PdxA2 subfamily.</text>
</comment>
<dbReference type="RefSeq" id="WP_069847976.1">
    <property type="nucleotide sequence ID" value="NZ_CP014859.1"/>
</dbReference>
<dbReference type="GO" id="GO:0046872">
    <property type="term" value="F:metal ion binding"/>
    <property type="evidence" value="ECO:0007669"/>
    <property type="project" value="UniProtKB-KW"/>
</dbReference>
<dbReference type="PANTHER" id="PTHR30004">
    <property type="entry name" value="4-HYDROXYTHREONINE-4-PHOSPHATE DEHYDROGENASE"/>
    <property type="match status" value="1"/>
</dbReference>